<evidence type="ECO:0000313" key="2">
    <source>
        <dbReference type="EMBL" id="KAH6596499.1"/>
    </source>
</evidence>
<evidence type="ECO:0000256" key="1">
    <source>
        <dbReference type="SAM" id="MobiDB-lite"/>
    </source>
</evidence>
<feature type="compositionally biased region" description="Polar residues" evidence="1">
    <location>
        <begin position="117"/>
        <end position="136"/>
    </location>
</feature>
<feature type="compositionally biased region" description="Polar residues" evidence="1">
    <location>
        <begin position="81"/>
        <end position="93"/>
    </location>
</feature>
<dbReference type="EMBL" id="JAFCIX010000223">
    <property type="protein sequence ID" value="KAH6596499.1"/>
    <property type="molecule type" value="Genomic_DNA"/>
</dbReference>
<dbReference type="Proteomes" id="UP001648503">
    <property type="component" value="Unassembled WGS sequence"/>
</dbReference>
<accession>A0ABQ8FDR9</accession>
<organism evidence="2 3">
    <name type="scientific">Batrachochytrium salamandrivorans</name>
    <dbReference type="NCBI Taxonomy" id="1357716"/>
    <lineage>
        <taxon>Eukaryota</taxon>
        <taxon>Fungi</taxon>
        <taxon>Fungi incertae sedis</taxon>
        <taxon>Chytridiomycota</taxon>
        <taxon>Chytridiomycota incertae sedis</taxon>
        <taxon>Chytridiomycetes</taxon>
        <taxon>Rhizophydiales</taxon>
        <taxon>Rhizophydiales incertae sedis</taxon>
        <taxon>Batrachochytrium</taxon>
    </lineage>
</organism>
<comment type="caution">
    <text evidence="2">The sequence shown here is derived from an EMBL/GenBank/DDBJ whole genome shotgun (WGS) entry which is preliminary data.</text>
</comment>
<proteinExistence type="predicted"/>
<feature type="region of interest" description="Disordered" evidence="1">
    <location>
        <begin position="66"/>
        <end position="136"/>
    </location>
</feature>
<keyword evidence="3" id="KW-1185">Reference proteome</keyword>
<evidence type="ECO:0000313" key="3">
    <source>
        <dbReference type="Proteomes" id="UP001648503"/>
    </source>
</evidence>
<sequence>FILENLSSATPQEQQHNICSTLSRRQSAVAARIPIQPLRIIHQTDNMKLISFAVISLLAITASAYPHQDPNEQDSEEPQGAASQSAEQPQGVTTHILLEPQSTIDQALPEIPDSRYRINSTTCSKSTKQNNMRLPA</sequence>
<gene>
    <name evidence="2" type="ORF">BASA50_005076</name>
</gene>
<reference evidence="2 3" key="1">
    <citation type="submission" date="2021-02" db="EMBL/GenBank/DDBJ databases">
        <title>Variation within the Batrachochytrium salamandrivorans European outbreak.</title>
        <authorList>
            <person name="Kelly M."/>
            <person name="Pasmans F."/>
            <person name="Shea T.P."/>
            <person name="Munoz J.F."/>
            <person name="Carranza S."/>
            <person name="Cuomo C.A."/>
            <person name="Martel A."/>
        </authorList>
    </citation>
    <scope>NUCLEOTIDE SEQUENCE [LARGE SCALE GENOMIC DNA]</scope>
    <source>
        <strain evidence="2 3">AMFP18/2</strain>
    </source>
</reference>
<name>A0ABQ8FDR9_9FUNG</name>
<feature type="non-terminal residue" evidence="2">
    <location>
        <position position="1"/>
    </location>
</feature>
<protein>
    <submittedName>
        <fullName evidence="2">Uncharacterized protein</fullName>
    </submittedName>
</protein>